<dbReference type="CDD" id="cd14740">
    <property type="entry name" value="PAAR_4"/>
    <property type="match status" value="1"/>
</dbReference>
<dbReference type="EMBL" id="NFZW01000009">
    <property type="protein sequence ID" value="RFA36455.1"/>
    <property type="molecule type" value="Genomic_DNA"/>
</dbReference>
<name>A0A3E0WWT0_9GAMM</name>
<protein>
    <submittedName>
        <fullName evidence="2">Uncharacterized protein</fullName>
    </submittedName>
</protein>
<sequence>MAGNVLINGKTAVHAGSGGVLQTDDICRTPSGSGTTDVLYVNVAQSKDAAKTAGTVKINGHPVCTKASVFSKSTGNEPGRKGGVRSGTTQGQAEFLTASPNVLIEGEPAVRAHDLMVSNNQNTPPAPLMQPSGAPPQALSAGNPAELEPEERPDAYVLDVAGADSAFVKGRMAAKEDEE</sequence>
<evidence type="ECO:0000313" key="3">
    <source>
        <dbReference type="Proteomes" id="UP000256763"/>
    </source>
</evidence>
<dbReference type="RefSeq" id="WP_116301905.1">
    <property type="nucleotide sequence ID" value="NZ_NFZV01000007.1"/>
</dbReference>
<dbReference type="AlphaFoldDB" id="A0A3E0WWT0"/>
<organism evidence="2 3">
    <name type="scientific">Alkalilimnicola ehrlichii</name>
    <dbReference type="NCBI Taxonomy" id="351052"/>
    <lineage>
        <taxon>Bacteria</taxon>
        <taxon>Pseudomonadati</taxon>
        <taxon>Pseudomonadota</taxon>
        <taxon>Gammaproteobacteria</taxon>
        <taxon>Chromatiales</taxon>
        <taxon>Ectothiorhodospiraceae</taxon>
        <taxon>Alkalilimnicola</taxon>
    </lineage>
</organism>
<feature type="region of interest" description="Disordered" evidence="1">
    <location>
        <begin position="117"/>
        <end position="151"/>
    </location>
</feature>
<gene>
    <name evidence="2" type="ORF">CAL65_10780</name>
</gene>
<dbReference type="OrthoDB" id="5789401at2"/>
<feature type="region of interest" description="Disordered" evidence="1">
    <location>
        <begin position="69"/>
        <end position="94"/>
    </location>
</feature>
<accession>A0A3E0WWT0</accession>
<reference evidence="3" key="1">
    <citation type="submission" date="2017-05" db="EMBL/GenBank/DDBJ databases">
        <authorList>
            <person name="Sharma S."/>
            <person name="Sidhu C."/>
            <person name="Pinnaka A.K."/>
        </authorList>
    </citation>
    <scope>NUCLEOTIDE SEQUENCE [LARGE SCALE GENOMIC DNA]</scope>
    <source>
        <strain evidence="3">AK93</strain>
    </source>
</reference>
<evidence type="ECO:0000313" key="2">
    <source>
        <dbReference type="EMBL" id="RFA36455.1"/>
    </source>
</evidence>
<proteinExistence type="predicted"/>
<evidence type="ECO:0000256" key="1">
    <source>
        <dbReference type="SAM" id="MobiDB-lite"/>
    </source>
</evidence>
<comment type="caution">
    <text evidence="2">The sequence shown here is derived from an EMBL/GenBank/DDBJ whole genome shotgun (WGS) entry which is preliminary data.</text>
</comment>
<keyword evidence="3" id="KW-1185">Reference proteome</keyword>
<dbReference type="Proteomes" id="UP000256763">
    <property type="component" value="Unassembled WGS sequence"/>
</dbReference>
<dbReference type="Pfam" id="PF13665">
    <property type="entry name" value="Tox-PAAR-like"/>
    <property type="match status" value="1"/>
</dbReference>